<dbReference type="Gene3D" id="4.10.520.10">
    <property type="entry name" value="IHF-like DNA-binding proteins"/>
    <property type="match status" value="1"/>
</dbReference>
<reference evidence="6 7" key="1">
    <citation type="submission" date="2017-03" db="EMBL/GenBank/DDBJ databases">
        <title>Paenibacillus larvae genome sequencing.</title>
        <authorList>
            <person name="Dingman D.W."/>
        </authorList>
    </citation>
    <scope>NUCLEOTIDE SEQUENCE [LARGE SCALE GENOMIC DNA]</scope>
    <source>
        <strain evidence="6 7">SAG 10367</strain>
        <plasmid evidence="7">pplp3</plasmid>
    </source>
</reference>
<dbReference type="Proteomes" id="UP000192727">
    <property type="component" value="Plasmid pPLP3"/>
</dbReference>
<evidence type="ECO:0000256" key="4">
    <source>
        <dbReference type="RuleBase" id="RU003939"/>
    </source>
</evidence>
<protein>
    <submittedName>
        <fullName evidence="6">DNA-binding protein</fullName>
    </submittedName>
</protein>
<evidence type="ECO:0000256" key="2">
    <source>
        <dbReference type="ARBA" id="ARBA00023067"/>
    </source>
</evidence>
<feature type="region of interest" description="Disordered" evidence="5">
    <location>
        <begin position="57"/>
        <end position="80"/>
    </location>
</feature>
<evidence type="ECO:0000256" key="3">
    <source>
        <dbReference type="ARBA" id="ARBA00023125"/>
    </source>
</evidence>
<dbReference type="InterPro" id="IPR000119">
    <property type="entry name" value="Hist_DNA-bd"/>
</dbReference>
<dbReference type="CDD" id="cd13831">
    <property type="entry name" value="HU"/>
    <property type="match status" value="1"/>
</dbReference>
<dbReference type="EMBL" id="CP020558">
    <property type="protein sequence ID" value="ARF70757.1"/>
    <property type="molecule type" value="Genomic_DNA"/>
</dbReference>
<dbReference type="GO" id="GO:0003677">
    <property type="term" value="F:DNA binding"/>
    <property type="evidence" value="ECO:0007669"/>
    <property type="project" value="UniProtKB-KW"/>
</dbReference>
<sequence>MAILTKDELVNMVKEVKGGTKADAKESLEAVVKAIETALENGNKVRISGFGNFEVRERSARTGRNPQTGEEMEIPEQKTPAFKASVKLKEKVRV</sequence>
<dbReference type="InterPro" id="IPR020816">
    <property type="entry name" value="Histone-like_DNA-bd_CS"/>
</dbReference>
<dbReference type="Pfam" id="PF00216">
    <property type="entry name" value="Bac_DNA_binding"/>
    <property type="match status" value="1"/>
</dbReference>
<geneLocation type="plasmid" evidence="7">
    <name>pplp3</name>
</geneLocation>
<evidence type="ECO:0000256" key="1">
    <source>
        <dbReference type="ARBA" id="ARBA00010529"/>
    </source>
</evidence>
<dbReference type="PRINTS" id="PR01727">
    <property type="entry name" value="DNABINDINGHU"/>
</dbReference>
<dbReference type="GO" id="GO:0030527">
    <property type="term" value="F:structural constituent of chromatin"/>
    <property type="evidence" value="ECO:0007669"/>
    <property type="project" value="InterPro"/>
</dbReference>
<accession>A0A1V0V004</accession>
<evidence type="ECO:0000313" key="6">
    <source>
        <dbReference type="EMBL" id="ARF70757.1"/>
    </source>
</evidence>
<keyword evidence="2" id="KW-0226">DNA condensation</keyword>
<dbReference type="PANTHER" id="PTHR33175">
    <property type="entry name" value="DNA-BINDING PROTEIN HU"/>
    <property type="match status" value="1"/>
</dbReference>
<evidence type="ECO:0000313" key="7">
    <source>
        <dbReference type="Proteomes" id="UP000192727"/>
    </source>
</evidence>
<dbReference type="SMART" id="SM00411">
    <property type="entry name" value="BHL"/>
    <property type="match status" value="1"/>
</dbReference>
<dbReference type="AlphaFoldDB" id="A0A1V0V004"/>
<dbReference type="InterPro" id="IPR010992">
    <property type="entry name" value="IHF-like_DNA-bd_dom_sf"/>
</dbReference>
<proteinExistence type="inferred from homology"/>
<dbReference type="GO" id="GO:0030261">
    <property type="term" value="P:chromosome condensation"/>
    <property type="evidence" value="ECO:0007669"/>
    <property type="project" value="UniProtKB-KW"/>
</dbReference>
<dbReference type="PANTHER" id="PTHR33175:SF3">
    <property type="entry name" value="DNA-BINDING PROTEIN HU-BETA"/>
    <property type="match status" value="1"/>
</dbReference>
<organism evidence="6 7">
    <name type="scientific">Paenibacillus larvae subsp. pulvifaciens</name>
    <dbReference type="NCBI Taxonomy" id="1477"/>
    <lineage>
        <taxon>Bacteria</taxon>
        <taxon>Bacillati</taxon>
        <taxon>Bacillota</taxon>
        <taxon>Bacilli</taxon>
        <taxon>Bacillales</taxon>
        <taxon>Paenibacillaceae</taxon>
        <taxon>Paenibacillus</taxon>
    </lineage>
</organism>
<keyword evidence="3 6" id="KW-0238">DNA-binding</keyword>
<keyword evidence="6" id="KW-0614">Plasmid</keyword>
<dbReference type="RefSeq" id="WP_083041738.1">
    <property type="nucleotide sequence ID" value="NZ_CP020558.1"/>
</dbReference>
<dbReference type="PROSITE" id="PS00045">
    <property type="entry name" value="HISTONE_LIKE"/>
    <property type="match status" value="1"/>
</dbReference>
<comment type="similarity">
    <text evidence="1 4">Belongs to the bacterial histone-like protein family.</text>
</comment>
<dbReference type="SUPFAM" id="SSF47729">
    <property type="entry name" value="IHF-like DNA-binding proteins"/>
    <property type="match status" value="1"/>
</dbReference>
<gene>
    <name evidence="6" type="ORF">B7C51_25125</name>
</gene>
<evidence type="ECO:0000256" key="5">
    <source>
        <dbReference type="SAM" id="MobiDB-lite"/>
    </source>
</evidence>
<name>A0A1V0V004_9BACL</name>